<dbReference type="EMBL" id="CAJVQA010004652">
    <property type="protein sequence ID" value="CAG8603490.1"/>
    <property type="molecule type" value="Genomic_DNA"/>
</dbReference>
<proteinExistence type="predicted"/>
<reference evidence="1" key="1">
    <citation type="submission" date="2021-06" db="EMBL/GenBank/DDBJ databases">
        <authorList>
            <person name="Kallberg Y."/>
            <person name="Tangrot J."/>
            <person name="Rosling A."/>
        </authorList>
    </citation>
    <scope>NUCLEOTIDE SEQUENCE</scope>
    <source>
        <strain evidence="1">FL966</strain>
    </source>
</reference>
<comment type="caution">
    <text evidence="1">The sequence shown here is derived from an EMBL/GenBank/DDBJ whole genome shotgun (WGS) entry which is preliminary data.</text>
</comment>
<accession>A0A9N9CKE8</accession>
<name>A0A9N9CKE8_9GLOM</name>
<evidence type="ECO:0000313" key="1">
    <source>
        <dbReference type="EMBL" id="CAG8603490.1"/>
    </source>
</evidence>
<keyword evidence="2" id="KW-1185">Reference proteome</keyword>
<dbReference type="Proteomes" id="UP000789759">
    <property type="component" value="Unassembled WGS sequence"/>
</dbReference>
<gene>
    <name evidence="1" type="ORF">CPELLU_LOCUS7108</name>
</gene>
<sequence length="39" mass="4533">MNETLIETGQEDYNKPINSPNLLFLISKRGDPNYPILQR</sequence>
<dbReference type="AlphaFoldDB" id="A0A9N9CKE8"/>
<evidence type="ECO:0000313" key="2">
    <source>
        <dbReference type="Proteomes" id="UP000789759"/>
    </source>
</evidence>
<protein>
    <submittedName>
        <fullName evidence="1">17278_t:CDS:1</fullName>
    </submittedName>
</protein>
<organism evidence="1 2">
    <name type="scientific">Cetraspora pellucida</name>
    <dbReference type="NCBI Taxonomy" id="1433469"/>
    <lineage>
        <taxon>Eukaryota</taxon>
        <taxon>Fungi</taxon>
        <taxon>Fungi incertae sedis</taxon>
        <taxon>Mucoromycota</taxon>
        <taxon>Glomeromycotina</taxon>
        <taxon>Glomeromycetes</taxon>
        <taxon>Diversisporales</taxon>
        <taxon>Gigasporaceae</taxon>
        <taxon>Cetraspora</taxon>
    </lineage>
</organism>